<feature type="compositionally biased region" description="Basic and acidic residues" evidence="1">
    <location>
        <begin position="47"/>
        <end position="58"/>
    </location>
</feature>
<feature type="region of interest" description="Disordered" evidence="1">
    <location>
        <begin position="1"/>
        <end position="129"/>
    </location>
</feature>
<sequence>MGMLAQVGIAHAQQTANTPPPKMERIEEGSDIPATTITPKNRSRTNINEKREGGRITEVEVTSGKSTYTMKGTPPGSVAQTGDATGSTLRPPQWKVLEFDLSRKKQKDAEAADTGTADAPPPPPPKPGK</sequence>
<feature type="compositionally biased region" description="Basic and acidic residues" evidence="1">
    <location>
        <begin position="97"/>
        <end position="110"/>
    </location>
</feature>
<accession>A0A2G8THC1</accession>
<name>A0A2G8THC1_9BURK</name>
<evidence type="ECO:0008006" key="4">
    <source>
        <dbReference type="Google" id="ProtNLM"/>
    </source>
</evidence>
<evidence type="ECO:0000313" key="2">
    <source>
        <dbReference type="EMBL" id="PIL45413.1"/>
    </source>
</evidence>
<evidence type="ECO:0000256" key="1">
    <source>
        <dbReference type="SAM" id="MobiDB-lite"/>
    </source>
</evidence>
<feature type="compositionally biased region" description="Pro residues" evidence="1">
    <location>
        <begin position="119"/>
        <end position="129"/>
    </location>
</feature>
<keyword evidence="3" id="KW-1185">Reference proteome</keyword>
<proteinExistence type="predicted"/>
<reference evidence="2 3" key="1">
    <citation type="submission" date="2017-10" db="EMBL/GenBank/DDBJ databases">
        <title>Massilia psychrophilum sp. nov., a novel purple-pigmented bacterium isolated from Tianshan glacier, Xinjiang Municipality, China.</title>
        <authorList>
            <person name="Wang H."/>
        </authorList>
    </citation>
    <scope>NUCLEOTIDE SEQUENCE [LARGE SCALE GENOMIC DNA]</scope>
    <source>
        <strain evidence="2 3">JCM 30074</strain>
    </source>
</reference>
<protein>
    <recommendedName>
        <fullName evidence="4">DUF2782 domain-containing protein</fullName>
    </recommendedName>
</protein>
<dbReference type="Proteomes" id="UP000230390">
    <property type="component" value="Unassembled WGS sequence"/>
</dbReference>
<organism evidence="2 3">
    <name type="scientific">Massilia eurypsychrophila</name>
    <dbReference type="NCBI Taxonomy" id="1485217"/>
    <lineage>
        <taxon>Bacteria</taxon>
        <taxon>Pseudomonadati</taxon>
        <taxon>Pseudomonadota</taxon>
        <taxon>Betaproteobacteria</taxon>
        <taxon>Burkholderiales</taxon>
        <taxon>Oxalobacteraceae</taxon>
        <taxon>Telluria group</taxon>
        <taxon>Massilia</taxon>
    </lineage>
</organism>
<comment type="caution">
    <text evidence="2">The sequence shown here is derived from an EMBL/GenBank/DDBJ whole genome shotgun (WGS) entry which is preliminary data.</text>
</comment>
<feature type="compositionally biased region" description="Polar residues" evidence="1">
    <location>
        <begin position="78"/>
        <end position="90"/>
    </location>
</feature>
<feature type="compositionally biased region" description="Polar residues" evidence="1">
    <location>
        <begin position="33"/>
        <end position="46"/>
    </location>
</feature>
<dbReference type="AlphaFoldDB" id="A0A2G8THC1"/>
<gene>
    <name evidence="2" type="ORF">CR105_09625</name>
</gene>
<evidence type="ECO:0000313" key="3">
    <source>
        <dbReference type="Proteomes" id="UP000230390"/>
    </source>
</evidence>
<dbReference type="EMBL" id="PDOC01000004">
    <property type="protein sequence ID" value="PIL45413.1"/>
    <property type="molecule type" value="Genomic_DNA"/>
</dbReference>